<reference evidence="1" key="1">
    <citation type="submission" date="2023-08" db="EMBL/GenBank/DDBJ databases">
        <authorList>
            <person name="Chen Y."/>
            <person name="Shah S."/>
            <person name="Dougan E. K."/>
            <person name="Thang M."/>
            <person name="Chan C."/>
        </authorList>
    </citation>
    <scope>NUCLEOTIDE SEQUENCE</scope>
</reference>
<evidence type="ECO:0000313" key="2">
    <source>
        <dbReference type="Proteomes" id="UP001178507"/>
    </source>
</evidence>
<dbReference type="EMBL" id="CAUJNA010000206">
    <property type="protein sequence ID" value="CAJ1373652.1"/>
    <property type="molecule type" value="Genomic_DNA"/>
</dbReference>
<dbReference type="AlphaFoldDB" id="A0AA36MNJ7"/>
<evidence type="ECO:0000313" key="1">
    <source>
        <dbReference type="EMBL" id="CAJ1373652.1"/>
    </source>
</evidence>
<gene>
    <name evidence="1" type="ORF">EVOR1521_LOCUS3409</name>
</gene>
<dbReference type="Proteomes" id="UP001178507">
    <property type="component" value="Unassembled WGS sequence"/>
</dbReference>
<comment type="caution">
    <text evidence="1">The sequence shown here is derived from an EMBL/GenBank/DDBJ whole genome shotgun (WGS) entry which is preliminary data.</text>
</comment>
<dbReference type="SUPFAM" id="SSF56059">
    <property type="entry name" value="Glutathione synthetase ATP-binding domain-like"/>
    <property type="match status" value="1"/>
</dbReference>
<accession>A0AA36MNJ7</accession>
<organism evidence="1 2">
    <name type="scientific">Effrenium voratum</name>
    <dbReference type="NCBI Taxonomy" id="2562239"/>
    <lineage>
        <taxon>Eukaryota</taxon>
        <taxon>Sar</taxon>
        <taxon>Alveolata</taxon>
        <taxon>Dinophyceae</taxon>
        <taxon>Suessiales</taxon>
        <taxon>Symbiodiniaceae</taxon>
        <taxon>Effrenium</taxon>
    </lineage>
</organism>
<protein>
    <submittedName>
        <fullName evidence="1">Uncharacterized protein</fullName>
    </submittedName>
</protein>
<keyword evidence="2" id="KW-1185">Reference proteome</keyword>
<proteinExistence type="predicted"/>
<name>A0AA36MNJ7_9DINO</name>
<sequence>MESASGIEVYRCGDPVEVFYKMPFPEDHGRERVDILGDRWIQCATASLGSTRPRIGWTQRWLPAVVMEVLDGGEAVRVQWELRQWYDWATGEHIEISRDPHALEQEVDVHKVRKRTAAWRIPENRAWTSTLYPTRSEMAVGGCEVTVSFIVFQWGAAKIPLSYDAHSWGSLEGSTVSNRFIRLFFRDAVIPKFGYDYEVLTVFIQHSDEFAGISPEFLGSVCRGRRVCALYFLWPIQGAQSYGEKAPTAAAYVDAEKLYQLVSRMEACSISTLWPHPLQLWRLLTSKEWMTSLCMAPQFQIPLTTRCGKCLVLSDPLKAATWALQALKMLKEDRKQPSRDGIVAKLGYSYEGVDVKMVSGEEKLAEAMYFLLTQPNYYNEFVYVQEQVNVHLEARCFVVHGKVADVLFTRFGRIDCHGYVRDYEKAASAREAREEWFFKDEVAWQDAMEQVHRISYCWHLWLLAQSAEPTISVRIDYLLERESPGKAKVWTGEVGEQGYSMGGIDPLVVFRAVLDGIV</sequence>